<sequence length="937" mass="103789">MARLGQGSALALVFLVLFCSATVVFSQCNTQSVDRTLEDGATGGDVVKATADKIRESGIFGDDHEFLRRMAKVESDNGRIMGPGGIWRVDLETFKDVDVFILLQQETPTLQSQFEEHFCFSWSVEVTSREYSAMDVPLYSALTVMVYLSLTGQIIPQNTEQQAELWTEHLNRNGDEQEFISISRSLRDADNECRIKGVDMVFVMDESGSVGASNFEKMKQLAIDITESFEIGPDRTQVAWISFASYARVVFNLTDYSTKDTLHDAIRGITYGGGGTAIGRALETLRTEGFVGGRNNFDTPEVAIVVTYGQTNAGIDTSTAADNLRRDRNVNVFAVGVGTGVDTAELAIIASAGIESTQDRTQLIDGFIDNQLNILQQLIRARTCFDAMFSDNLQSIERLNAANVSIPEGVTVHVAVECPLEGLTVNACGRTGTTILYFSRSSSPNSANYEIIFTIMAGQCRNTYIDCVPMRIFMTVEGIAETNEYNLTAMTGDISTLQVNLQCSKRVDDDRQSVIVSCRHDRELVDARCSINNAPPQQCTLPWKVAFTLPTKVYDLQISVTDTLQLNDTAQLEHTVGPLVLDCSLNPQMEIECLSSNQLDLNQTVCSFRGNTIDHCILPYKIDVKGWPLGTHIIHVSATDVFGSSAEAAFEYIVVADRVGDDMVFSTVLDISPIEVGVNDQTVSLCYQVHGEKEKFYNLVSDDCLSVNAHVTQPVSGVKSHVIDKIGIRAIGNNATYCYDIGITRENCAVTVNGNPISVNEKFTAEGIEVFNDRMIARNPNVIRISVPNCGRALVDAMQITCTEYNMRVSRMETEPVEVLELTTTRGISPIEAAHGLVGQFWGRFMLGRSQSPLPSPRQRYDKAVMIFHDATLQRFDGFVRRSWSHSREMCFYAGDRQGYPVLQGEYGDYEVETMFGTEYPFSRFKEDMCMSEESSM</sequence>
<dbReference type="Pfam" id="PF00092">
    <property type="entry name" value="VWA"/>
    <property type="match status" value="1"/>
</dbReference>
<reference evidence="3" key="1">
    <citation type="submission" date="2023-03" db="EMBL/GenBank/DDBJ databases">
        <authorList>
            <person name="Steffen K."/>
            <person name="Cardenas P."/>
        </authorList>
    </citation>
    <scope>NUCLEOTIDE SEQUENCE</scope>
</reference>
<dbReference type="InterPro" id="IPR002035">
    <property type="entry name" value="VWF_A"/>
</dbReference>
<dbReference type="CDD" id="cd01450">
    <property type="entry name" value="vWFA_subfamily_ECM"/>
    <property type="match status" value="1"/>
</dbReference>
<dbReference type="SMART" id="SM00327">
    <property type="entry name" value="VWA"/>
    <property type="match status" value="1"/>
</dbReference>
<dbReference type="PROSITE" id="PS50234">
    <property type="entry name" value="VWFA"/>
    <property type="match status" value="1"/>
</dbReference>
<keyword evidence="1" id="KW-0732">Signal</keyword>
<feature type="signal peptide" evidence="1">
    <location>
        <begin position="1"/>
        <end position="26"/>
    </location>
</feature>
<evidence type="ECO:0000259" key="2">
    <source>
        <dbReference type="PROSITE" id="PS50234"/>
    </source>
</evidence>
<dbReference type="PRINTS" id="PR00453">
    <property type="entry name" value="VWFADOMAIN"/>
</dbReference>
<comment type="caution">
    <text evidence="3">The sequence shown here is derived from an EMBL/GenBank/DDBJ whole genome shotgun (WGS) entry which is preliminary data.</text>
</comment>
<dbReference type="InterPro" id="IPR036465">
    <property type="entry name" value="vWFA_dom_sf"/>
</dbReference>
<keyword evidence="4" id="KW-1185">Reference proteome</keyword>
<gene>
    <name evidence="3" type="ORF">GBAR_LOCUS12289</name>
</gene>
<dbReference type="AlphaFoldDB" id="A0AA35RZB8"/>
<organism evidence="3 4">
    <name type="scientific">Geodia barretti</name>
    <name type="common">Barrett's horny sponge</name>
    <dbReference type="NCBI Taxonomy" id="519541"/>
    <lineage>
        <taxon>Eukaryota</taxon>
        <taxon>Metazoa</taxon>
        <taxon>Porifera</taxon>
        <taxon>Demospongiae</taxon>
        <taxon>Heteroscleromorpha</taxon>
        <taxon>Tetractinellida</taxon>
        <taxon>Astrophorina</taxon>
        <taxon>Geodiidae</taxon>
        <taxon>Geodia</taxon>
    </lineage>
</organism>
<proteinExistence type="predicted"/>
<dbReference type="SUPFAM" id="SSF53300">
    <property type="entry name" value="vWA-like"/>
    <property type="match status" value="1"/>
</dbReference>
<dbReference type="PANTHER" id="PTHR24020:SF20">
    <property type="entry name" value="PH DOMAIN-CONTAINING PROTEIN"/>
    <property type="match status" value="1"/>
</dbReference>
<dbReference type="InterPro" id="IPR050525">
    <property type="entry name" value="ECM_Assembly_Org"/>
</dbReference>
<evidence type="ECO:0000256" key="1">
    <source>
        <dbReference type="SAM" id="SignalP"/>
    </source>
</evidence>
<dbReference type="PANTHER" id="PTHR24020">
    <property type="entry name" value="COLLAGEN ALPHA"/>
    <property type="match status" value="1"/>
</dbReference>
<feature type="domain" description="VWFA" evidence="2">
    <location>
        <begin position="199"/>
        <end position="382"/>
    </location>
</feature>
<dbReference type="EMBL" id="CASHTH010001833">
    <property type="protein sequence ID" value="CAI8020540.1"/>
    <property type="molecule type" value="Genomic_DNA"/>
</dbReference>
<accession>A0AA35RZB8</accession>
<dbReference type="Gene3D" id="3.40.50.410">
    <property type="entry name" value="von Willebrand factor, type A domain"/>
    <property type="match status" value="1"/>
</dbReference>
<feature type="chain" id="PRO_5041376233" evidence="1">
    <location>
        <begin position="27"/>
        <end position="937"/>
    </location>
</feature>
<evidence type="ECO:0000313" key="4">
    <source>
        <dbReference type="Proteomes" id="UP001174909"/>
    </source>
</evidence>
<protein>
    <submittedName>
        <fullName evidence="3">von Willebrand factor A domain-containing protein 2</fullName>
    </submittedName>
</protein>
<dbReference type="Proteomes" id="UP001174909">
    <property type="component" value="Unassembled WGS sequence"/>
</dbReference>
<evidence type="ECO:0000313" key="3">
    <source>
        <dbReference type="EMBL" id="CAI8020540.1"/>
    </source>
</evidence>
<name>A0AA35RZB8_GEOBA</name>